<feature type="chain" id="PRO_5017944488" evidence="1">
    <location>
        <begin position="22"/>
        <end position="209"/>
    </location>
</feature>
<name>A0A3M0BUR4_9AQUI</name>
<dbReference type="AlphaFoldDB" id="A0A3M0BUR4"/>
<dbReference type="EMBL" id="REFO01000008">
    <property type="protein sequence ID" value="RMB00040.1"/>
    <property type="molecule type" value="Genomic_DNA"/>
</dbReference>
<proteinExistence type="predicted"/>
<keyword evidence="3" id="KW-1185">Reference proteome</keyword>
<feature type="signal peptide" evidence="1">
    <location>
        <begin position="1"/>
        <end position="21"/>
    </location>
</feature>
<keyword evidence="1" id="KW-0732">Signal</keyword>
<accession>A0A3M0BUR4</accession>
<evidence type="ECO:0000313" key="3">
    <source>
        <dbReference type="Proteomes" id="UP000280842"/>
    </source>
</evidence>
<comment type="caution">
    <text evidence="2">The sequence shown here is derived from an EMBL/GenBank/DDBJ whole genome shotgun (WGS) entry which is preliminary data.</text>
</comment>
<protein>
    <submittedName>
        <fullName evidence="2">Uncharacterized protein</fullName>
    </submittedName>
</protein>
<gene>
    <name evidence="2" type="ORF">CLV39_0081</name>
</gene>
<dbReference type="RefSeq" id="WP_121922254.1">
    <property type="nucleotide sequence ID" value="NZ_REFO01000008.1"/>
</dbReference>
<evidence type="ECO:0000256" key="1">
    <source>
        <dbReference type="SAM" id="SignalP"/>
    </source>
</evidence>
<evidence type="ECO:0000313" key="2">
    <source>
        <dbReference type="EMBL" id="RMB00040.1"/>
    </source>
</evidence>
<reference evidence="2 3" key="1">
    <citation type="submission" date="2018-10" db="EMBL/GenBank/DDBJ databases">
        <title>Genomic Encyclopedia of Archaeal and Bacterial Type Strains, Phase II (KMG-II): from individual species to whole genera.</title>
        <authorList>
            <person name="Goeker M."/>
        </authorList>
    </citation>
    <scope>NUCLEOTIDE SEQUENCE [LARGE SCALE GENOMIC DNA]</scope>
    <source>
        <strain evidence="2 3">VM1</strain>
    </source>
</reference>
<dbReference type="Proteomes" id="UP000280842">
    <property type="component" value="Unassembled WGS sequence"/>
</dbReference>
<dbReference type="PROSITE" id="PS51257">
    <property type="entry name" value="PROKAR_LIPOPROTEIN"/>
    <property type="match status" value="1"/>
</dbReference>
<sequence length="209" mass="22312">MKRVNRLVKPFAVLSSCVLLASCGGGSGASSDFLGIGGGGSSSTFGGSGGSIGSSSYINLKSISINESNPDGVITPNEEFYIYWNADFGGWSMYHIEFFTLPDNNVPDGGNGDGFLGLNCGGSGTFLDCSKGAKCIYTKETDSLGQTNYYLDCYWYSTLSNSWEKAKKTKIDPYTINYIGADAQTWGVNSDGTLKEFHSKKAIPITFGF</sequence>
<organism evidence="2 3">
    <name type="scientific">Hydrogenothermus marinus</name>
    <dbReference type="NCBI Taxonomy" id="133270"/>
    <lineage>
        <taxon>Bacteria</taxon>
        <taxon>Pseudomonadati</taxon>
        <taxon>Aquificota</taxon>
        <taxon>Aquificia</taxon>
        <taxon>Aquificales</taxon>
        <taxon>Hydrogenothermaceae</taxon>
        <taxon>Hydrogenothermus</taxon>
    </lineage>
</organism>